<keyword evidence="2" id="KW-0472">Membrane</keyword>
<keyword evidence="2" id="KW-1133">Transmembrane helix</keyword>
<proteinExistence type="predicted"/>
<reference evidence="3 4" key="1">
    <citation type="submission" date="2016-09" db="EMBL/GenBank/DDBJ databases">
        <title>Streptomyces rubrolavendulae MJM4426 Genome sequencing and assembly.</title>
        <authorList>
            <person name="Kim J.-G."/>
        </authorList>
    </citation>
    <scope>NUCLEOTIDE SEQUENCE [LARGE SCALE GENOMIC DNA]</scope>
    <source>
        <strain evidence="3 4">MJM4426</strain>
    </source>
</reference>
<sequence>MDCTALHRDAAAPRPRRVAADGPWVRRAGRSGMTTRPEGDGRDGEKWKERGVMLRVFVYVFATHLFAGFVWILFAVGRHAQK</sequence>
<evidence type="ECO:0000313" key="4">
    <source>
        <dbReference type="Proteomes" id="UP000095349"/>
    </source>
</evidence>
<dbReference type="KEGG" id="srn:A4G23_04463"/>
<feature type="region of interest" description="Disordered" evidence="1">
    <location>
        <begin position="1"/>
        <end position="45"/>
    </location>
</feature>
<dbReference type="InterPro" id="IPR046129">
    <property type="entry name" value="DUF6126"/>
</dbReference>
<feature type="transmembrane region" description="Helical" evidence="2">
    <location>
        <begin position="56"/>
        <end position="76"/>
    </location>
</feature>
<dbReference type="AlphaFoldDB" id="A0A1D8G7Z2"/>
<gene>
    <name evidence="3" type="ORF">A4G23_04463</name>
</gene>
<feature type="compositionally biased region" description="Basic and acidic residues" evidence="1">
    <location>
        <begin position="1"/>
        <end position="11"/>
    </location>
</feature>
<protein>
    <recommendedName>
        <fullName evidence="5">Small hydrophobic protein</fullName>
    </recommendedName>
</protein>
<dbReference type="EMBL" id="CP017316">
    <property type="protein sequence ID" value="AOT61575.1"/>
    <property type="molecule type" value="Genomic_DNA"/>
</dbReference>
<evidence type="ECO:0000313" key="3">
    <source>
        <dbReference type="EMBL" id="AOT61575.1"/>
    </source>
</evidence>
<name>A0A1D8G7Z2_9ACTN</name>
<dbReference type="Proteomes" id="UP000095349">
    <property type="component" value="Chromosome"/>
</dbReference>
<evidence type="ECO:0000256" key="1">
    <source>
        <dbReference type="SAM" id="MobiDB-lite"/>
    </source>
</evidence>
<accession>A0A1D8G7Z2</accession>
<dbReference type="Pfam" id="PF19621">
    <property type="entry name" value="DUF6126"/>
    <property type="match status" value="1"/>
</dbReference>
<keyword evidence="4" id="KW-1185">Reference proteome</keyword>
<evidence type="ECO:0000256" key="2">
    <source>
        <dbReference type="SAM" id="Phobius"/>
    </source>
</evidence>
<evidence type="ECO:0008006" key="5">
    <source>
        <dbReference type="Google" id="ProtNLM"/>
    </source>
</evidence>
<keyword evidence="2" id="KW-0812">Transmembrane</keyword>
<organism evidence="3 4">
    <name type="scientific">Streptomyces rubrolavendulae</name>
    <dbReference type="NCBI Taxonomy" id="285473"/>
    <lineage>
        <taxon>Bacteria</taxon>
        <taxon>Bacillati</taxon>
        <taxon>Actinomycetota</taxon>
        <taxon>Actinomycetes</taxon>
        <taxon>Kitasatosporales</taxon>
        <taxon>Streptomycetaceae</taxon>
        <taxon>Streptomyces</taxon>
    </lineage>
</organism>